<dbReference type="AlphaFoldDB" id="A0A3P7PI52"/>
<dbReference type="OrthoDB" id="5818670at2759"/>
<keyword evidence="2" id="KW-1185">Reference proteome</keyword>
<organism evidence="1 2">
    <name type="scientific">Cylicostephanus goldi</name>
    <name type="common">Nematode worm</name>
    <dbReference type="NCBI Taxonomy" id="71465"/>
    <lineage>
        <taxon>Eukaryota</taxon>
        <taxon>Metazoa</taxon>
        <taxon>Ecdysozoa</taxon>
        <taxon>Nematoda</taxon>
        <taxon>Chromadorea</taxon>
        <taxon>Rhabditida</taxon>
        <taxon>Rhabditina</taxon>
        <taxon>Rhabditomorpha</taxon>
        <taxon>Strongyloidea</taxon>
        <taxon>Strongylidae</taxon>
        <taxon>Cylicostephanus</taxon>
    </lineage>
</organism>
<accession>A0A3P7PI52</accession>
<gene>
    <name evidence="1" type="ORF">CGOC_LOCUS8611</name>
</gene>
<proteinExistence type="predicted"/>
<reference evidence="1 2" key="1">
    <citation type="submission" date="2018-11" db="EMBL/GenBank/DDBJ databases">
        <authorList>
            <consortium name="Pathogen Informatics"/>
        </authorList>
    </citation>
    <scope>NUCLEOTIDE SEQUENCE [LARGE SCALE GENOMIC DNA]</scope>
</reference>
<protein>
    <submittedName>
        <fullName evidence="1">Uncharacterized protein</fullName>
    </submittedName>
</protein>
<dbReference type="EMBL" id="UYRV01104497">
    <property type="protein sequence ID" value="VDN19599.1"/>
    <property type="molecule type" value="Genomic_DNA"/>
</dbReference>
<name>A0A3P7PI52_CYLGO</name>
<evidence type="ECO:0000313" key="2">
    <source>
        <dbReference type="Proteomes" id="UP000271889"/>
    </source>
</evidence>
<dbReference type="Proteomes" id="UP000271889">
    <property type="component" value="Unassembled WGS sequence"/>
</dbReference>
<evidence type="ECO:0000313" key="1">
    <source>
        <dbReference type="EMBL" id="VDN19599.1"/>
    </source>
</evidence>
<sequence>MRHVANDPKSREDLEVRAAAGDLLESFTADVCTVPDLLVLLDECAEAIDEESRHRLEEKILKLIEEDLAAEEYSVEEAQVYRRLLQEYILKWSEPGCCVRLDFNSISACTIIRYLESVASSLMDWKLLAGLIEDAKNNVVLPSALEQLVPDFALLLDCHYTSVMLAQPHSKPVPYIKVASPLRCDQLVEGLLTGSEDSVSTEQITTALLSHMNQQHEAFLARVFWNRLDSNTHALLTSFWKAAELCVRRKTHLLLLHNIRVLLEYRRSLMPSSEHEFQITLYSAVSTMLHQTARSQSKMLDGMFRLIAELDTFSAAELLLLQYSVTDDVDDVSDAAKELFDLCVEDLCSRGTVSVDACHNLVPARMLDCDQTVHVAYDYCRLVLSDPRLDSLDVFRSCLHILSCKAFRGRYLYFADEVEHKSHSVSDIISQWIVPLYNELLPSSENLNDFDSSDNGVEEQDPIEILLHTIGKHACCIPKLCLMMLPHELALHGTLPDKAIESVFDYAIVAIQSGLVQKLH</sequence>